<proteinExistence type="predicted"/>
<reference evidence="3 4" key="1">
    <citation type="submission" date="2018-10" db="EMBL/GenBank/DDBJ databases">
        <title>Phylogenomics of Brevibacillus.</title>
        <authorList>
            <person name="Dunlap C."/>
        </authorList>
    </citation>
    <scope>NUCLEOTIDE SEQUENCE [LARGE SCALE GENOMIC DNA]</scope>
    <source>
        <strain evidence="3 4">JCM 15774</strain>
    </source>
</reference>
<evidence type="ECO:0000313" key="3">
    <source>
        <dbReference type="EMBL" id="RNB82525.1"/>
    </source>
</evidence>
<evidence type="ECO:0000313" key="4">
    <source>
        <dbReference type="Proteomes" id="UP000269573"/>
    </source>
</evidence>
<evidence type="ECO:0000256" key="2">
    <source>
        <dbReference type="SAM" id="MobiDB-lite"/>
    </source>
</evidence>
<feature type="region of interest" description="Disordered" evidence="2">
    <location>
        <begin position="940"/>
        <end position="963"/>
    </location>
</feature>
<gene>
    <name evidence="3" type="ORF">EDM59_20440</name>
</gene>
<accession>A0A3M8D5N3</accession>
<feature type="coiled-coil region" evidence="1">
    <location>
        <begin position="488"/>
        <end position="557"/>
    </location>
</feature>
<keyword evidence="4" id="KW-1185">Reference proteome</keyword>
<feature type="compositionally biased region" description="Basic and acidic residues" evidence="2">
    <location>
        <begin position="951"/>
        <end position="963"/>
    </location>
</feature>
<evidence type="ECO:0008006" key="5">
    <source>
        <dbReference type="Google" id="ProtNLM"/>
    </source>
</evidence>
<dbReference type="EMBL" id="RHHU01000012">
    <property type="protein sequence ID" value="RNB82525.1"/>
    <property type="molecule type" value="Genomic_DNA"/>
</dbReference>
<organism evidence="3 4">
    <name type="scientific">Brevibacillus nitrificans</name>
    <dbReference type="NCBI Taxonomy" id="651560"/>
    <lineage>
        <taxon>Bacteria</taxon>
        <taxon>Bacillati</taxon>
        <taxon>Bacillota</taxon>
        <taxon>Bacilli</taxon>
        <taxon>Bacillales</taxon>
        <taxon>Paenibacillaceae</taxon>
        <taxon>Brevibacillus</taxon>
    </lineage>
</organism>
<sequence>MPVISKIRFTNVIYEGGNKRYNDELFVFDGHNGAILLENGGGKTVFIQTALQAVLPHKDLAGRRIKETLSLSGTPAHIAIEWILRDSPRRYALTAVTLFMHNNELDSFRYVYEYEEGSPYAIEELPFAKEGVQGKKRPADKGEMQEYYAQMSARHLNAHTFDTIKGYHAYLEESFQLIPTEWNKIATINGAEGGVEIYFDDCKTTDQLVSQLLIPTVEEAINGNNGDAFAEIFDKQREQFKQSKQLRMQIQESKLLETQVQQYTQVYANYHEAKSELEREKEWTRALFQHVRDERVQTQLEVDNLGKQLTENERQLHVIQRKKKSRDISAQEAVVSQCAEDWRMEKERLEELEQQHERAEHSQYTLEYAKYKAQKQEAEEKQELALDRIAKLDQEQDIAEMKDDFERTNREIRGYYANAEKSLQQEERVIRSQLDSIQQQKKAKLAEIQTERKSLEGNEREQAVYQERGEQASRNMERIAGNILDNPREEVEELIHVWQEEMSKNQQNQRLYQQYLSECQEHKRKLEEKLGETRQSLQTAQDQANLWNLRCSEAEKQHQTVLNGILSSFPRYGYLESLYARQETLTQTVLDKVLQLDREKEEVLLQERMATRLSDEYYDTPFYMADPELFKLVEKWKGAFHYLETGTQFLQDLQQQKEFSLEILHARFPYWAASLITTEQEVESVENRLQKHADILRNPVFILTIQEARAWLETTEAYPFACREIIPSHWQENLVQDRFAKWKQELEEKAAQVTSLRKNKEAEYQQLLQQKNQLLQFYADYPQDLYAEWKRQRDEYREQASQLQSEIARYAEQIQKEEKDWRHYQEKLSEEMGREQYLSFRLQQAQDYMLEKKGWEEAKKKEGELLRESTVIQQRLRALERALQTVESHELELEAERKEKEYGLVSLRGEWLYEQVRDYQPLSPQYSIERLRAQRNELEKSLRQQQASRAQLEEEAQRLRKESESSERQMALVLAKISHPLDVTYVFPVDGDAQLERLVNKVVDLKKATNAQRSNAEELYNRLARQTERLAAMNEHFQKEYQDEQLDSFVGDLTEALQMLEQEETEIEGRRSFLQEQEGTRRKTIKELDDVIRELEIKNGTYGFAESNVADVAVREDEILTFPYQRTDTVRKRLHSLAQKQDMEVKELKKVTAEQERFKRFCEDNIRNIKLRDTAKAGIQNKQNYSEVREWADSLSKTIANSIRVLEDNLQGRDKELQDFITIVHTHLQRIAAELKTIPKKTSVKVEGGRREVYHFHVPEWKEEMGKQLLRQQVDWMLSRLDGDEFKDPEGKEDLGKMKKFIYTQLQSKSLLGIVMGNDSIRVKCRKVSKDGQVSGALSSWEESNKWSGGEKWSKNMTLFLGILNYLAEKRQPIAQSGKRYRTVIVDNPFGKASSEHVLDPVFFIADELGFQIIALTAHAEGKFIRDYFPVVYSCRLRESASGDALILTKEREIKQAYFRDHAPNSLLRLSEHEQLSLFS</sequence>
<feature type="coiled-coil region" evidence="1">
    <location>
        <begin position="1006"/>
        <end position="1094"/>
    </location>
</feature>
<dbReference type="Proteomes" id="UP000269573">
    <property type="component" value="Unassembled WGS sequence"/>
</dbReference>
<evidence type="ECO:0000256" key="1">
    <source>
        <dbReference type="SAM" id="Coils"/>
    </source>
</evidence>
<protein>
    <recommendedName>
        <fullName evidence="5">Chromosome segregation ATPase</fullName>
    </recommendedName>
</protein>
<name>A0A3M8D5N3_9BACL</name>
<feature type="coiled-coil region" evidence="1">
    <location>
        <begin position="739"/>
        <end position="827"/>
    </location>
</feature>
<keyword evidence="1" id="KW-0175">Coiled coil</keyword>
<feature type="coiled-coil region" evidence="1">
    <location>
        <begin position="260"/>
        <end position="411"/>
    </location>
</feature>
<comment type="caution">
    <text evidence="3">The sequence shown here is derived from an EMBL/GenBank/DDBJ whole genome shotgun (WGS) entry which is preliminary data.</text>
</comment>